<sequence>MSGTGLETVFTEDELASSTDLVDCRQENSNTQSGSTTASLGHTTVDFHFEEDYSEGETILDGNVTVSGKERHLQLKSKGLKLTSCKSEKKDKQEVLFLVWRDIIQVEKESKDSEQQEQTTFLLHHINRRSNSVLRLETVKIEDFGGHGEKWINIIYDQCHKVRGRPHKLFVLINPIGGAGKGRQIYLKSVAPLLALAEIQTTVLTTEKSKHALEIGETHDFSLYDGIVIVGGDGLYQELLQGYTIQIQKRSGVNYHSSEAEFAKPNIPIGIIPAGTGNGVSGWVNGTIDIETAVLNIIRGENRRAEIFTVHSREKFVCISALVFGYGMFSDMIKRTDELRWMKKARYPYAAAVTLFKKKRVFKCELTYRLRKDLTSTDPCNNSTENKLDPDKQEQNHNSDWITYTKSNNRYCGIFSFACDAVDLEDRCVINPFGSHVQLGIDTGCGQIALLKSLIKFSTGKKAPSTTPQNLDFISNVTAFRIKLLRDDTETDDSVSGARAKARELENLLDIDGEVVYVENPEMEVRLHVSFVPLYGCIRMNRTEVANGK</sequence>
<evidence type="ECO:0000313" key="2">
    <source>
        <dbReference type="EMBL" id="CAL1539942.1"/>
    </source>
</evidence>
<proteinExistence type="predicted"/>
<dbReference type="Pfam" id="PF00781">
    <property type="entry name" value="DAGK_cat"/>
    <property type="match status" value="1"/>
</dbReference>
<dbReference type="InterPro" id="IPR016064">
    <property type="entry name" value="NAD/diacylglycerol_kinase_sf"/>
</dbReference>
<dbReference type="SUPFAM" id="SSF111331">
    <property type="entry name" value="NAD kinase/diacylglycerol kinase-like"/>
    <property type="match status" value="1"/>
</dbReference>
<protein>
    <recommendedName>
        <fullName evidence="1">DAGKc domain-containing protein</fullName>
    </recommendedName>
</protein>
<reference evidence="2 3" key="1">
    <citation type="submission" date="2024-04" db="EMBL/GenBank/DDBJ databases">
        <authorList>
            <consortium name="Genoscope - CEA"/>
            <person name="William W."/>
        </authorList>
    </citation>
    <scope>NUCLEOTIDE SEQUENCE [LARGE SCALE GENOMIC DNA]</scope>
</reference>
<dbReference type="Gene3D" id="3.40.50.10330">
    <property type="entry name" value="Probable inorganic polyphosphate/atp-NAD kinase, domain 1"/>
    <property type="match status" value="1"/>
</dbReference>
<dbReference type="GO" id="GO:0006672">
    <property type="term" value="P:ceramide metabolic process"/>
    <property type="evidence" value="ECO:0007669"/>
    <property type="project" value="TreeGrafter"/>
</dbReference>
<dbReference type="Proteomes" id="UP001497497">
    <property type="component" value="Unassembled WGS sequence"/>
</dbReference>
<dbReference type="AlphaFoldDB" id="A0AAV2I043"/>
<accession>A0AAV2I043</accession>
<keyword evidence="3" id="KW-1185">Reference proteome</keyword>
<dbReference type="PANTHER" id="PTHR12358">
    <property type="entry name" value="SPHINGOSINE KINASE"/>
    <property type="match status" value="1"/>
</dbReference>
<evidence type="ECO:0000259" key="1">
    <source>
        <dbReference type="PROSITE" id="PS50146"/>
    </source>
</evidence>
<dbReference type="InterPro" id="IPR017438">
    <property type="entry name" value="ATP-NAD_kinase_N"/>
</dbReference>
<comment type="caution">
    <text evidence="2">The sequence shown here is derived from an EMBL/GenBank/DDBJ whole genome shotgun (WGS) entry which is preliminary data.</text>
</comment>
<gene>
    <name evidence="2" type="ORF">GSLYS_00013675001</name>
</gene>
<dbReference type="PANTHER" id="PTHR12358:SF111">
    <property type="entry name" value="CERAMIDE KINASE, ISOFORM A"/>
    <property type="match status" value="1"/>
</dbReference>
<dbReference type="GO" id="GO:0001729">
    <property type="term" value="F:ceramide kinase activity"/>
    <property type="evidence" value="ECO:0007669"/>
    <property type="project" value="TreeGrafter"/>
</dbReference>
<feature type="domain" description="DAGKc" evidence="1">
    <location>
        <begin position="164"/>
        <end position="314"/>
    </location>
</feature>
<dbReference type="GO" id="GO:0016020">
    <property type="term" value="C:membrane"/>
    <property type="evidence" value="ECO:0007669"/>
    <property type="project" value="GOC"/>
</dbReference>
<dbReference type="InterPro" id="IPR001206">
    <property type="entry name" value="Diacylglycerol_kinase_cat_dom"/>
</dbReference>
<organism evidence="2 3">
    <name type="scientific">Lymnaea stagnalis</name>
    <name type="common">Great pond snail</name>
    <name type="synonym">Helix stagnalis</name>
    <dbReference type="NCBI Taxonomy" id="6523"/>
    <lineage>
        <taxon>Eukaryota</taxon>
        <taxon>Metazoa</taxon>
        <taxon>Spiralia</taxon>
        <taxon>Lophotrochozoa</taxon>
        <taxon>Mollusca</taxon>
        <taxon>Gastropoda</taxon>
        <taxon>Heterobranchia</taxon>
        <taxon>Euthyneura</taxon>
        <taxon>Panpulmonata</taxon>
        <taxon>Hygrophila</taxon>
        <taxon>Lymnaeoidea</taxon>
        <taxon>Lymnaeidae</taxon>
        <taxon>Lymnaea</taxon>
    </lineage>
</organism>
<evidence type="ECO:0000313" key="3">
    <source>
        <dbReference type="Proteomes" id="UP001497497"/>
    </source>
</evidence>
<dbReference type="SMART" id="SM00046">
    <property type="entry name" value="DAGKc"/>
    <property type="match status" value="1"/>
</dbReference>
<dbReference type="EMBL" id="CAXITT010000361">
    <property type="protein sequence ID" value="CAL1539942.1"/>
    <property type="molecule type" value="Genomic_DNA"/>
</dbReference>
<name>A0AAV2I043_LYMST</name>
<dbReference type="PROSITE" id="PS50146">
    <property type="entry name" value="DAGK"/>
    <property type="match status" value="1"/>
</dbReference>
<dbReference type="Gene3D" id="2.60.200.40">
    <property type="match status" value="1"/>
</dbReference>
<dbReference type="InterPro" id="IPR050187">
    <property type="entry name" value="Lipid_Phosphate_FormReg"/>
</dbReference>